<feature type="compositionally biased region" description="Acidic residues" evidence="4">
    <location>
        <begin position="1317"/>
        <end position="1349"/>
    </location>
</feature>
<dbReference type="SUPFAM" id="SSF48403">
    <property type="entry name" value="Ankyrin repeat"/>
    <property type="match status" value="2"/>
</dbReference>
<evidence type="ECO:0000256" key="1">
    <source>
        <dbReference type="ARBA" id="ARBA00022737"/>
    </source>
</evidence>
<dbReference type="InterPro" id="IPR056884">
    <property type="entry name" value="NPHP3-like_N"/>
</dbReference>
<dbReference type="Pfam" id="PF12796">
    <property type="entry name" value="Ank_2"/>
    <property type="match status" value="5"/>
</dbReference>
<dbReference type="InterPro" id="IPR051631">
    <property type="entry name" value="Ankyrin-KH/SAM_domain"/>
</dbReference>
<evidence type="ECO:0000313" key="7">
    <source>
        <dbReference type="Proteomes" id="UP000019373"/>
    </source>
</evidence>
<keyword evidence="1" id="KW-0677">Repeat</keyword>
<dbReference type="SMART" id="SM00248">
    <property type="entry name" value="ANK"/>
    <property type="match status" value="12"/>
</dbReference>
<feature type="repeat" description="ANK" evidence="3">
    <location>
        <begin position="1032"/>
        <end position="1064"/>
    </location>
</feature>
<feature type="repeat" description="ANK" evidence="3">
    <location>
        <begin position="969"/>
        <end position="998"/>
    </location>
</feature>
<accession>U1HYB1</accession>
<dbReference type="PROSITE" id="PS50088">
    <property type="entry name" value="ANK_REPEAT"/>
    <property type="match status" value="10"/>
</dbReference>
<dbReference type="HOGENOM" id="CLU_000288_34_23_1"/>
<dbReference type="Gene3D" id="3.40.50.300">
    <property type="entry name" value="P-loop containing nucleotide triphosphate hydrolases"/>
    <property type="match status" value="1"/>
</dbReference>
<name>U1HYB1_ENDPU</name>
<feature type="repeat" description="ANK" evidence="3">
    <location>
        <begin position="1131"/>
        <end position="1163"/>
    </location>
</feature>
<keyword evidence="2 3" id="KW-0040">ANK repeat</keyword>
<evidence type="ECO:0000313" key="6">
    <source>
        <dbReference type="EMBL" id="ERF75845.1"/>
    </source>
</evidence>
<dbReference type="SUPFAM" id="SSF52540">
    <property type="entry name" value="P-loop containing nucleoside triphosphate hydrolases"/>
    <property type="match status" value="1"/>
</dbReference>
<feature type="compositionally biased region" description="Polar residues" evidence="4">
    <location>
        <begin position="27"/>
        <end position="36"/>
    </location>
</feature>
<dbReference type="PANTHER" id="PTHR23206">
    <property type="entry name" value="MASK PROTEIN"/>
    <property type="match status" value="1"/>
</dbReference>
<dbReference type="RefSeq" id="XP_007786694.1">
    <property type="nucleotide sequence ID" value="XM_007788504.1"/>
</dbReference>
<dbReference type="PANTHER" id="PTHR23206:SF7">
    <property type="entry name" value="PROTEIN KINASE DOMAIN-CONTAINING PROTEIN"/>
    <property type="match status" value="1"/>
</dbReference>
<feature type="region of interest" description="Disordered" evidence="4">
    <location>
        <begin position="1"/>
        <end position="63"/>
    </location>
</feature>
<evidence type="ECO:0000256" key="3">
    <source>
        <dbReference type="PROSITE-ProRule" id="PRU00023"/>
    </source>
</evidence>
<dbReference type="Proteomes" id="UP000019373">
    <property type="component" value="Unassembled WGS sequence"/>
</dbReference>
<feature type="repeat" description="ANK" evidence="3">
    <location>
        <begin position="1234"/>
        <end position="1266"/>
    </location>
</feature>
<dbReference type="Gene3D" id="1.25.40.20">
    <property type="entry name" value="Ankyrin repeat-containing domain"/>
    <property type="match status" value="4"/>
</dbReference>
<dbReference type="InterPro" id="IPR002110">
    <property type="entry name" value="Ankyrin_rpt"/>
</dbReference>
<dbReference type="EMBL" id="KE720795">
    <property type="protein sequence ID" value="ERF75845.1"/>
    <property type="molecule type" value="Genomic_DNA"/>
</dbReference>
<feature type="repeat" description="ANK" evidence="3">
    <location>
        <begin position="1065"/>
        <end position="1097"/>
    </location>
</feature>
<dbReference type="Pfam" id="PF00023">
    <property type="entry name" value="Ank"/>
    <property type="match status" value="1"/>
</dbReference>
<feature type="repeat" description="ANK" evidence="3">
    <location>
        <begin position="1098"/>
        <end position="1130"/>
    </location>
</feature>
<dbReference type="Pfam" id="PF24883">
    <property type="entry name" value="NPHP3_N"/>
    <property type="match status" value="1"/>
</dbReference>
<proteinExistence type="predicted"/>
<feature type="repeat" description="ANK" evidence="3">
    <location>
        <begin position="1197"/>
        <end position="1233"/>
    </location>
</feature>
<evidence type="ECO:0000256" key="2">
    <source>
        <dbReference type="ARBA" id="ARBA00023043"/>
    </source>
</evidence>
<dbReference type="GeneID" id="19236269"/>
<dbReference type="InterPro" id="IPR036770">
    <property type="entry name" value="Ankyrin_rpt-contain_sf"/>
</dbReference>
<dbReference type="InterPro" id="IPR007111">
    <property type="entry name" value="NACHT_NTPase"/>
</dbReference>
<feature type="compositionally biased region" description="Low complexity" evidence="4">
    <location>
        <begin position="37"/>
        <end position="50"/>
    </location>
</feature>
<dbReference type="InterPro" id="IPR027417">
    <property type="entry name" value="P-loop_NTPase"/>
</dbReference>
<evidence type="ECO:0000259" key="5">
    <source>
        <dbReference type="PROSITE" id="PS50837"/>
    </source>
</evidence>
<dbReference type="PROSITE" id="PS50837">
    <property type="entry name" value="NACHT"/>
    <property type="match status" value="1"/>
</dbReference>
<feature type="region of interest" description="Disordered" evidence="4">
    <location>
        <begin position="1309"/>
        <end position="1366"/>
    </location>
</feature>
<feature type="repeat" description="ANK" evidence="3">
    <location>
        <begin position="867"/>
        <end position="899"/>
    </location>
</feature>
<feature type="domain" description="NACHT" evidence="5">
    <location>
        <begin position="337"/>
        <end position="477"/>
    </location>
</feature>
<dbReference type="OrthoDB" id="4772757at2759"/>
<gene>
    <name evidence="6" type="ORF">EPUS_01211</name>
</gene>
<reference evidence="7" key="1">
    <citation type="journal article" date="2014" name="BMC Genomics">
        <title>Genome characteristics reveal the impact of lichenization on lichen-forming fungus Endocarpon pusillum Hedwig (Verrucariales, Ascomycota).</title>
        <authorList>
            <person name="Wang Y.-Y."/>
            <person name="Liu B."/>
            <person name="Zhang X.-Y."/>
            <person name="Zhou Q.-M."/>
            <person name="Zhang T."/>
            <person name="Li H."/>
            <person name="Yu Y.-F."/>
            <person name="Zhang X.-L."/>
            <person name="Hao X.-Y."/>
            <person name="Wang M."/>
            <person name="Wang L."/>
            <person name="Wei J.-C."/>
        </authorList>
    </citation>
    <scope>NUCLEOTIDE SEQUENCE [LARGE SCALE GENOMIC DNA]</scope>
    <source>
        <strain evidence="7">Z07020 / HMAS-L-300199</strain>
    </source>
</reference>
<dbReference type="eggNOG" id="KOG4177">
    <property type="taxonomic scope" value="Eukaryota"/>
</dbReference>
<organism evidence="6 7">
    <name type="scientific">Endocarpon pusillum (strain Z07020 / HMAS-L-300199)</name>
    <name type="common">Lichen-forming fungus</name>
    <dbReference type="NCBI Taxonomy" id="1263415"/>
    <lineage>
        <taxon>Eukaryota</taxon>
        <taxon>Fungi</taxon>
        <taxon>Dikarya</taxon>
        <taxon>Ascomycota</taxon>
        <taxon>Pezizomycotina</taxon>
        <taxon>Eurotiomycetes</taxon>
        <taxon>Chaetothyriomycetidae</taxon>
        <taxon>Verrucariales</taxon>
        <taxon>Verrucariaceae</taxon>
        <taxon>Endocarpon</taxon>
    </lineage>
</organism>
<keyword evidence="7" id="KW-1185">Reference proteome</keyword>
<protein>
    <recommendedName>
        <fullName evidence="5">NACHT domain-containing protein</fullName>
    </recommendedName>
</protein>
<sequence>MASTAKGMSKRDRLRTLLGITPRPTVVPNSAAVTQVQTPSTIPSIQSSPTKDPKSSKQVSHNRALERAISRELESLPAVEKEAFRKASKDLTDENILLKVKEWDDAHKAESCFRPKAETLSRFLGLLDRFMAGVTIGIQANPDISAIVVGGVRVVIDQAVKFVGFFDKLSDMLCRFSDFLETLHEYDNSSARNTTIVETLANVYGDLLQFCKHAHAVFTYQGVRRRMTSWRTFWHIQWLPFEEEFSKIESRMQHHIQVLSNAAQAVTLNATLDLNDQERERREKDRVAERESFLNWISSIPFETVHENIHAKKHPQTGEWLVQTRRFQDWFHSPASTLLWCHGNPGAGKSVLASNVLEHITSHHSPHREVGICFSYYSYQSSEMADLSQIISALVKQLCRKRDNVPTTFLRAKQDSLPPSSLGNQSSFLTVAQDFTEVFLLIDGLDECPEDKRSHVLGFLKFVLENLPRQKIFVTSRRESDIVRAFDQLGAPKIEIEAKSVVADITKYVTDEIKRLRQGYDGKKLYVKSKTLEQKIIDTLTTKADGMFLWTSLQIANLCRVSESQKDSELEKELNTLPLGLNATYIRALEQIEKQPSNLKELAYKCFMLVMHATREFSIRELQHALSTDTEKLHNDTQEMEPYPVDTILGACANLLVKRDCPVSVYYNTIRPVHFSVQEFIQNPPESVLQRFSLRKLSDVPYINAQLASTCLSYLQSCILEGPCSNARQLEERTVSIPFAWYASCAFDYHITKCGDLPDELHRRVLAFLGQEQWFLSAVLQLRTVGSVPGYSHIPTAYIDFTQPYCTADGNTLVCETELYNLPSLRYQLGDLRPAPFALHRACFAGLGGVVSRILSDGQKVNEADAVGICPIYYAASRGHTHILTMLLDNGADVNVQGGRYGTALQVASCNGYEHIVQQLLNHRVNSNMHGRDHGDVHPEISLHDGLNGLGASFSDKVDVNANCGCCGTALQAAAAGGHLNIVRLLLKYNAHVNLEGGHHSFALHAASYGGYQDVVELLLNRGANINAEGGHYGFALHAASCGGYKDIVKLLLDRGANINAEGGHYGFALDAASCGGHQDVVELLLDRGANINAEGGHHGFALHAASYEGYQDVVKLLLDRGANINAEGGHYGFALRAALYGGYRDVVELLLDRGANIHAEGGHYGFALHAASYGGHKDIVELLLDRGADIDGQNDSGQTALHMAVIGLWEDGGEASVELVLLKGANVDARDNYGETPLHKASTRGEPEVVDLLLSKGADIHARSNDGRTALQMASNEVSDADAAWRRDGCAAIVKLLLSKGAVYDENASGKNDVTAAEEADGGDTADGLDEDEAWTDASDEADGEEEFEANKANEAGLSTTIIAA</sequence>
<dbReference type="GO" id="GO:0005737">
    <property type="term" value="C:cytoplasm"/>
    <property type="evidence" value="ECO:0007669"/>
    <property type="project" value="TreeGrafter"/>
</dbReference>
<feature type="repeat" description="ANK" evidence="3">
    <location>
        <begin position="999"/>
        <end position="1031"/>
    </location>
</feature>
<dbReference type="PRINTS" id="PR01415">
    <property type="entry name" value="ANKYRIN"/>
</dbReference>
<feature type="repeat" description="ANK" evidence="3">
    <location>
        <begin position="1164"/>
        <end position="1196"/>
    </location>
</feature>
<dbReference type="PROSITE" id="PS50297">
    <property type="entry name" value="ANK_REP_REGION"/>
    <property type="match status" value="9"/>
</dbReference>
<evidence type="ECO:0000256" key="4">
    <source>
        <dbReference type="SAM" id="MobiDB-lite"/>
    </source>
</evidence>
<dbReference type="OMA" id="CFAYYNY"/>